<evidence type="ECO:0000313" key="7">
    <source>
        <dbReference type="Proteomes" id="UP000014975"/>
    </source>
</evidence>
<dbReference type="AlphaFoldDB" id="S7UL66"/>
<protein>
    <submittedName>
        <fullName evidence="6">AraC protein arabinose-binding/dimerization</fullName>
    </submittedName>
</protein>
<dbReference type="InterPro" id="IPR020449">
    <property type="entry name" value="Tscrpt_reg_AraC-type_HTH"/>
</dbReference>
<dbReference type="PROSITE" id="PS01124">
    <property type="entry name" value="HTH_ARAC_FAMILY_2"/>
    <property type="match status" value="1"/>
</dbReference>
<dbReference type="EMBL" id="ATHI01000026">
    <property type="protein sequence ID" value="EPR33078.1"/>
    <property type="molecule type" value="Genomic_DNA"/>
</dbReference>
<dbReference type="PANTHER" id="PTHR46796:SF2">
    <property type="entry name" value="TRANSCRIPTIONAL REGULATORY PROTEIN"/>
    <property type="match status" value="1"/>
</dbReference>
<dbReference type="STRING" id="1121439.dsat_0519"/>
<dbReference type="InterPro" id="IPR009057">
    <property type="entry name" value="Homeodomain-like_sf"/>
</dbReference>
<keyword evidence="1" id="KW-0805">Transcription regulation</keyword>
<evidence type="ECO:0000259" key="5">
    <source>
        <dbReference type="PROSITE" id="PS01124"/>
    </source>
</evidence>
<sequence length="299" mass="32295">MTPGMRRHGIGRVKAGSAGRAGEESVLFRDPALPGTQMLRARFERQVFSRHTHDCYAIGLIEDGALGFSYLGANHVASAGLVNLVVPGEPHDGHAAAPGGWSYRMFYLEPGLLADAARETSGAGGLSGLPHFRHGVIDDPGLAARIARLHRLAESRSASALELQTRLRAVLARWLALHAESRSEPREAGRAPRAVALAREMLHARAPENVGLDELAAATGLSPFHLIRVFTRTMGLPPHGYQTQLRLDAARRLLCSPHPGLRLADIAQECGFADQSHLTRAFKRAFGVTPGAYRKIVQN</sequence>
<dbReference type="PROSITE" id="PS00041">
    <property type="entry name" value="HTH_ARAC_FAMILY_1"/>
    <property type="match status" value="1"/>
</dbReference>
<keyword evidence="3" id="KW-0010">Activator</keyword>
<reference evidence="6 7" key="1">
    <citation type="journal article" date="2013" name="Genome Announc.">
        <title>Draft genome sequences for three mercury-methylating, sulfate-reducing bacteria.</title>
        <authorList>
            <person name="Brown S.D."/>
            <person name="Hurt R.A.Jr."/>
            <person name="Gilmour C.C."/>
            <person name="Elias D.A."/>
        </authorList>
    </citation>
    <scope>NUCLEOTIDE SEQUENCE [LARGE SCALE GENOMIC DNA]</scope>
    <source>
        <strain evidence="6 7">DSM 16529</strain>
    </source>
</reference>
<keyword evidence="2" id="KW-0238">DNA-binding</keyword>
<keyword evidence="4" id="KW-0804">Transcription</keyword>
<dbReference type="Pfam" id="PF12833">
    <property type="entry name" value="HTH_18"/>
    <property type="match status" value="1"/>
</dbReference>
<feature type="domain" description="HTH araC/xylS-type" evidence="5">
    <location>
        <begin position="192"/>
        <end position="296"/>
    </location>
</feature>
<dbReference type="InterPro" id="IPR018060">
    <property type="entry name" value="HTH_AraC"/>
</dbReference>
<proteinExistence type="predicted"/>
<dbReference type="Pfam" id="PF02311">
    <property type="entry name" value="AraC_binding"/>
    <property type="match status" value="1"/>
</dbReference>
<dbReference type="PANTHER" id="PTHR46796">
    <property type="entry name" value="HTH-TYPE TRANSCRIPTIONAL ACTIVATOR RHAS-RELATED"/>
    <property type="match status" value="1"/>
</dbReference>
<dbReference type="InterPro" id="IPR018062">
    <property type="entry name" value="HTH_AraC-typ_CS"/>
</dbReference>
<dbReference type="InterPro" id="IPR003313">
    <property type="entry name" value="AraC-bd"/>
</dbReference>
<dbReference type="SMART" id="SM00342">
    <property type="entry name" value="HTH_ARAC"/>
    <property type="match status" value="1"/>
</dbReference>
<evidence type="ECO:0000256" key="4">
    <source>
        <dbReference type="ARBA" id="ARBA00023163"/>
    </source>
</evidence>
<evidence type="ECO:0000256" key="2">
    <source>
        <dbReference type="ARBA" id="ARBA00023125"/>
    </source>
</evidence>
<evidence type="ECO:0000313" key="6">
    <source>
        <dbReference type="EMBL" id="EPR33078.1"/>
    </source>
</evidence>
<comment type="caution">
    <text evidence="6">The sequence shown here is derived from an EMBL/GenBank/DDBJ whole genome shotgun (WGS) entry which is preliminary data.</text>
</comment>
<accession>S7UL66</accession>
<evidence type="ECO:0000256" key="3">
    <source>
        <dbReference type="ARBA" id="ARBA00023159"/>
    </source>
</evidence>
<gene>
    <name evidence="6" type="ORF">dsat_0519</name>
</gene>
<dbReference type="GO" id="GO:0003700">
    <property type="term" value="F:DNA-binding transcription factor activity"/>
    <property type="evidence" value="ECO:0007669"/>
    <property type="project" value="InterPro"/>
</dbReference>
<evidence type="ECO:0000256" key="1">
    <source>
        <dbReference type="ARBA" id="ARBA00023015"/>
    </source>
</evidence>
<dbReference type="eggNOG" id="COG2207">
    <property type="taxonomic scope" value="Bacteria"/>
</dbReference>
<dbReference type="SUPFAM" id="SSF51215">
    <property type="entry name" value="Regulatory protein AraC"/>
    <property type="match status" value="1"/>
</dbReference>
<organism evidence="6 7">
    <name type="scientific">Alkalidesulfovibrio alkalitolerans DSM 16529</name>
    <dbReference type="NCBI Taxonomy" id="1121439"/>
    <lineage>
        <taxon>Bacteria</taxon>
        <taxon>Pseudomonadati</taxon>
        <taxon>Thermodesulfobacteriota</taxon>
        <taxon>Desulfovibrionia</taxon>
        <taxon>Desulfovibrionales</taxon>
        <taxon>Desulfovibrionaceae</taxon>
        <taxon>Alkalidesulfovibrio</taxon>
    </lineage>
</organism>
<dbReference type="InterPro" id="IPR050204">
    <property type="entry name" value="AraC_XylS_family_regulators"/>
</dbReference>
<dbReference type="InterPro" id="IPR037923">
    <property type="entry name" value="HTH-like"/>
</dbReference>
<dbReference type="RefSeq" id="WP_020887213.1">
    <property type="nucleotide sequence ID" value="NZ_ATHI01000026.1"/>
</dbReference>
<dbReference type="Proteomes" id="UP000014975">
    <property type="component" value="Unassembled WGS sequence"/>
</dbReference>
<dbReference type="GO" id="GO:0043565">
    <property type="term" value="F:sequence-specific DNA binding"/>
    <property type="evidence" value="ECO:0007669"/>
    <property type="project" value="InterPro"/>
</dbReference>
<dbReference type="PRINTS" id="PR00032">
    <property type="entry name" value="HTHARAC"/>
</dbReference>
<dbReference type="SUPFAM" id="SSF46689">
    <property type="entry name" value="Homeodomain-like"/>
    <property type="match status" value="2"/>
</dbReference>
<keyword evidence="7" id="KW-1185">Reference proteome</keyword>
<dbReference type="PATRIC" id="fig|1121439.3.peg.1875"/>
<dbReference type="Gene3D" id="1.10.10.60">
    <property type="entry name" value="Homeodomain-like"/>
    <property type="match status" value="2"/>
</dbReference>
<name>S7UL66_9BACT</name>